<reference evidence="2" key="1">
    <citation type="submission" date="2022-11" db="UniProtKB">
        <authorList>
            <consortium name="WormBaseParasite"/>
        </authorList>
    </citation>
    <scope>IDENTIFICATION</scope>
</reference>
<name>A0A915IEQ0_ROMCU</name>
<evidence type="ECO:0000313" key="2">
    <source>
        <dbReference type="WBParaSite" id="nRc.2.0.1.t11696-RA"/>
    </source>
</evidence>
<protein>
    <submittedName>
        <fullName evidence="2">Uncharacterized protein</fullName>
    </submittedName>
</protein>
<proteinExistence type="predicted"/>
<accession>A0A915IEQ0</accession>
<dbReference type="Proteomes" id="UP000887565">
    <property type="component" value="Unplaced"/>
</dbReference>
<dbReference type="AlphaFoldDB" id="A0A915IEQ0"/>
<organism evidence="1 2">
    <name type="scientific">Romanomermis culicivorax</name>
    <name type="common">Nematode worm</name>
    <dbReference type="NCBI Taxonomy" id="13658"/>
    <lineage>
        <taxon>Eukaryota</taxon>
        <taxon>Metazoa</taxon>
        <taxon>Ecdysozoa</taxon>
        <taxon>Nematoda</taxon>
        <taxon>Enoplea</taxon>
        <taxon>Dorylaimia</taxon>
        <taxon>Mermithida</taxon>
        <taxon>Mermithoidea</taxon>
        <taxon>Mermithidae</taxon>
        <taxon>Romanomermis</taxon>
    </lineage>
</organism>
<evidence type="ECO:0000313" key="1">
    <source>
        <dbReference type="Proteomes" id="UP000887565"/>
    </source>
</evidence>
<sequence length="128" mass="13451">MAVGWIGVDSSISTWAKVEISSSVSFKKSVICVTVRVRSAVAAGRGRADTSVDGSSFTLFKSKISVSRSSLSAGSTSITEVGQSNSSSMAYSAAEQVEAKSAANGMQVVKHRNQLPSTCKRLRMVEGR</sequence>
<keyword evidence="1" id="KW-1185">Reference proteome</keyword>
<dbReference type="WBParaSite" id="nRc.2.0.1.t11696-RA">
    <property type="protein sequence ID" value="nRc.2.0.1.t11696-RA"/>
    <property type="gene ID" value="nRc.2.0.1.g11696"/>
</dbReference>